<accession>A0ABQ3MIH9</accession>
<keyword evidence="4" id="KW-1185">Reference proteome</keyword>
<feature type="domain" description="Helicase HerA-like C-terminal" evidence="2">
    <location>
        <begin position="31"/>
        <end position="502"/>
    </location>
</feature>
<dbReference type="Pfam" id="PF05872">
    <property type="entry name" value="HerA_C"/>
    <property type="match status" value="1"/>
</dbReference>
<dbReference type="EMBL" id="BNAR01000008">
    <property type="protein sequence ID" value="GHH48085.1"/>
    <property type="molecule type" value="Genomic_DNA"/>
</dbReference>
<dbReference type="Proteomes" id="UP000605568">
    <property type="component" value="Unassembled WGS sequence"/>
</dbReference>
<dbReference type="Gene3D" id="3.40.50.300">
    <property type="entry name" value="P-loop containing nucleotide triphosphate hydrolases"/>
    <property type="match status" value="2"/>
</dbReference>
<sequence length="503" mass="54082">MTAQAEIAAGYASEGAAIELGAVLVDGTVESTAHVRIPLSMVNRHGLVAGATGTGKTKTLQLLAEQLSNNGVPVLMADVKGDLSGLSQQGQDSDRTKTRAADTGDDWQATAFPVQFLSIGTGGIGVPLRASITSFGPILLSKVLGLNDTQESTLGLIFHWADSKGLPLLDTKDLRSVIQHLTSDEGKADLKGIGGVSSSTAGVILRALVNLEAQGGDRFFGEPELDPADLMRERDGKGVVSLLELAELQGNPALFSTFLMWLLAELFETLPEEGDVEKPKLVFFFDEAHLLFSNASKAFLDQITQTVKLIRSKGIGVFFCTQLPTDIPNDVLSQLGARVQHALRAFTPDDQKALARTVKTYPTTPHYDLEKALTSLGIGEAVITVLSEKGAPTPVAWTRLRAPRSLMDTIGNDAIKQAASQSDLHGKYSETIDRESAYEQLMQKVAPPQEEHFPEPQRQEKEEPGMVEKVLGNSAVKSFLRSAGSALAREITRGLFGTSRKRR</sequence>
<dbReference type="InterPro" id="IPR027417">
    <property type="entry name" value="P-loop_NTPase"/>
</dbReference>
<dbReference type="InterPro" id="IPR051162">
    <property type="entry name" value="T4SS_component"/>
</dbReference>
<feature type="compositionally biased region" description="Basic and acidic residues" evidence="1">
    <location>
        <begin position="449"/>
        <end position="466"/>
    </location>
</feature>
<evidence type="ECO:0000256" key="1">
    <source>
        <dbReference type="SAM" id="MobiDB-lite"/>
    </source>
</evidence>
<protein>
    <submittedName>
        <fullName evidence="3">ATPase</fullName>
    </submittedName>
</protein>
<dbReference type="RefSeq" id="WP_191302044.1">
    <property type="nucleotide sequence ID" value="NZ_BNAR01000008.1"/>
</dbReference>
<organism evidence="3 4">
    <name type="scientific">Lentzea cavernae</name>
    <dbReference type="NCBI Taxonomy" id="2020703"/>
    <lineage>
        <taxon>Bacteria</taxon>
        <taxon>Bacillati</taxon>
        <taxon>Actinomycetota</taxon>
        <taxon>Actinomycetes</taxon>
        <taxon>Pseudonocardiales</taxon>
        <taxon>Pseudonocardiaceae</taxon>
        <taxon>Lentzea</taxon>
    </lineage>
</organism>
<reference evidence="4" key="1">
    <citation type="journal article" date="2019" name="Int. J. Syst. Evol. Microbiol.">
        <title>The Global Catalogue of Microorganisms (GCM) 10K type strain sequencing project: providing services to taxonomists for standard genome sequencing and annotation.</title>
        <authorList>
            <consortium name="The Broad Institute Genomics Platform"/>
            <consortium name="The Broad Institute Genome Sequencing Center for Infectious Disease"/>
            <person name="Wu L."/>
            <person name="Ma J."/>
        </authorList>
    </citation>
    <scope>NUCLEOTIDE SEQUENCE [LARGE SCALE GENOMIC DNA]</scope>
    <source>
        <strain evidence="4">CGMCC 4.7367</strain>
    </source>
</reference>
<name>A0ABQ3MIH9_9PSEU</name>
<dbReference type="PANTHER" id="PTHR30121">
    <property type="entry name" value="UNCHARACTERIZED PROTEIN YJGR-RELATED"/>
    <property type="match status" value="1"/>
</dbReference>
<dbReference type="SUPFAM" id="SSF52540">
    <property type="entry name" value="P-loop containing nucleoside triphosphate hydrolases"/>
    <property type="match status" value="1"/>
</dbReference>
<evidence type="ECO:0000313" key="4">
    <source>
        <dbReference type="Proteomes" id="UP000605568"/>
    </source>
</evidence>
<evidence type="ECO:0000313" key="3">
    <source>
        <dbReference type="EMBL" id="GHH48085.1"/>
    </source>
</evidence>
<comment type="caution">
    <text evidence="3">The sequence shown here is derived from an EMBL/GenBank/DDBJ whole genome shotgun (WGS) entry which is preliminary data.</text>
</comment>
<evidence type="ECO:0000259" key="2">
    <source>
        <dbReference type="Pfam" id="PF05872"/>
    </source>
</evidence>
<gene>
    <name evidence="3" type="ORF">GCM10017774_53480</name>
</gene>
<feature type="region of interest" description="Disordered" evidence="1">
    <location>
        <begin position="447"/>
        <end position="466"/>
    </location>
</feature>
<proteinExistence type="predicted"/>
<dbReference type="PANTHER" id="PTHR30121:SF6">
    <property type="entry name" value="SLR6007 PROTEIN"/>
    <property type="match status" value="1"/>
</dbReference>
<dbReference type="InterPro" id="IPR033186">
    <property type="entry name" value="HerA_C"/>
</dbReference>